<evidence type="ECO:0000256" key="8">
    <source>
        <dbReference type="ARBA" id="ARBA00047984"/>
    </source>
</evidence>
<keyword evidence="2" id="KW-0963">Cytoplasm</keyword>
<dbReference type="Proteomes" id="UP000017081">
    <property type="component" value="Unassembled WGS sequence"/>
</dbReference>
<dbReference type="GO" id="GO:0003676">
    <property type="term" value="F:nucleic acid binding"/>
    <property type="evidence" value="ECO:0007669"/>
    <property type="project" value="InterPro"/>
</dbReference>
<evidence type="ECO:0000256" key="1">
    <source>
        <dbReference type="ARBA" id="ARBA00012552"/>
    </source>
</evidence>
<accession>U7VF48</accession>
<dbReference type="InterPro" id="IPR044742">
    <property type="entry name" value="DEAD/DEAH_RhlB"/>
</dbReference>
<dbReference type="InterPro" id="IPR011545">
    <property type="entry name" value="DEAD/DEAH_box_helicase_dom"/>
</dbReference>
<dbReference type="CDD" id="cd00268">
    <property type="entry name" value="DEADc"/>
    <property type="match status" value="1"/>
</dbReference>
<protein>
    <recommendedName>
        <fullName evidence="1">RNA helicase</fullName>
        <ecNumber evidence="1">3.6.4.13</ecNumber>
    </recommendedName>
</protein>
<feature type="short sequence motif" description="Q motif" evidence="9">
    <location>
        <begin position="1"/>
        <end position="29"/>
    </location>
</feature>
<evidence type="ECO:0000259" key="13">
    <source>
        <dbReference type="PROSITE" id="PS51195"/>
    </source>
</evidence>
<dbReference type="EMBL" id="AXZF01000023">
    <property type="protein sequence ID" value="ERT69453.1"/>
    <property type="molecule type" value="Genomic_DNA"/>
</dbReference>
<dbReference type="InterPro" id="IPR027417">
    <property type="entry name" value="P-loop_NTPase"/>
</dbReference>
<dbReference type="HOGENOM" id="CLU_003041_28_3_0"/>
<evidence type="ECO:0000256" key="6">
    <source>
        <dbReference type="ARBA" id="ARBA00022840"/>
    </source>
</evidence>
<dbReference type="PANTHER" id="PTHR47959">
    <property type="entry name" value="ATP-DEPENDENT RNA HELICASE RHLE-RELATED"/>
    <property type="match status" value="1"/>
</dbReference>
<dbReference type="AlphaFoldDB" id="U7VF48"/>
<dbReference type="GO" id="GO:0005524">
    <property type="term" value="F:ATP binding"/>
    <property type="evidence" value="ECO:0007669"/>
    <property type="project" value="UniProtKB-KW"/>
</dbReference>
<dbReference type="GO" id="GO:0003724">
    <property type="term" value="F:RNA helicase activity"/>
    <property type="evidence" value="ECO:0007669"/>
    <property type="project" value="UniProtKB-EC"/>
</dbReference>
<keyword evidence="3" id="KW-0547">Nucleotide-binding</keyword>
<dbReference type="InterPro" id="IPR014014">
    <property type="entry name" value="RNA_helicase_DEAD_Q_motif"/>
</dbReference>
<evidence type="ECO:0000259" key="12">
    <source>
        <dbReference type="PROSITE" id="PS51194"/>
    </source>
</evidence>
<evidence type="ECO:0000259" key="11">
    <source>
        <dbReference type="PROSITE" id="PS51192"/>
    </source>
</evidence>
<evidence type="ECO:0000313" key="14">
    <source>
        <dbReference type="EMBL" id="ERT69453.1"/>
    </source>
</evidence>
<dbReference type="CDD" id="cd18787">
    <property type="entry name" value="SF2_C_DEAD"/>
    <property type="match status" value="1"/>
</dbReference>
<comment type="caution">
    <text evidence="14">The sequence shown here is derived from an EMBL/GenBank/DDBJ whole genome shotgun (WGS) entry which is preliminary data.</text>
</comment>
<feature type="region of interest" description="Disordered" evidence="10">
    <location>
        <begin position="371"/>
        <end position="412"/>
    </location>
</feature>
<dbReference type="Gene3D" id="3.40.50.300">
    <property type="entry name" value="P-loop containing nucleotide triphosphate hydrolases"/>
    <property type="match status" value="2"/>
</dbReference>
<dbReference type="InterPro" id="IPR050079">
    <property type="entry name" value="DEAD_box_RNA_helicase"/>
</dbReference>
<dbReference type="GO" id="GO:0016787">
    <property type="term" value="F:hydrolase activity"/>
    <property type="evidence" value="ECO:0007669"/>
    <property type="project" value="UniProtKB-KW"/>
</dbReference>
<dbReference type="PROSITE" id="PS51194">
    <property type="entry name" value="HELICASE_CTER"/>
    <property type="match status" value="1"/>
</dbReference>
<feature type="compositionally biased region" description="Basic and acidic residues" evidence="10">
    <location>
        <begin position="371"/>
        <end position="385"/>
    </location>
</feature>
<evidence type="ECO:0000256" key="9">
    <source>
        <dbReference type="PROSITE-ProRule" id="PRU00552"/>
    </source>
</evidence>
<dbReference type="InterPro" id="IPR014001">
    <property type="entry name" value="Helicase_ATP-bd"/>
</dbReference>
<dbReference type="FunFam" id="3.40.50.300:FF:000108">
    <property type="entry name" value="ATP-dependent RNA helicase RhlE"/>
    <property type="match status" value="1"/>
</dbReference>
<comment type="similarity">
    <text evidence="7">Belongs to the DEAD box helicase family.</text>
</comment>
<dbReference type="EC" id="3.6.4.13" evidence="1"/>
<organism evidence="14 15">
    <name type="scientific">Cetobacterium somerae ATCC BAA-474</name>
    <dbReference type="NCBI Taxonomy" id="1319815"/>
    <lineage>
        <taxon>Bacteria</taxon>
        <taxon>Fusobacteriati</taxon>
        <taxon>Fusobacteriota</taxon>
        <taxon>Fusobacteriia</taxon>
        <taxon>Fusobacteriales</taxon>
        <taxon>Fusobacteriaceae</taxon>
        <taxon>Cetobacterium</taxon>
    </lineage>
</organism>
<evidence type="ECO:0000313" key="15">
    <source>
        <dbReference type="Proteomes" id="UP000017081"/>
    </source>
</evidence>
<name>U7VF48_9FUSO</name>
<dbReference type="Pfam" id="PF00270">
    <property type="entry name" value="DEAD"/>
    <property type="match status" value="1"/>
</dbReference>
<dbReference type="Pfam" id="PF00271">
    <property type="entry name" value="Helicase_C"/>
    <property type="match status" value="1"/>
</dbReference>
<sequence>MKFKEFNFKTEIMAQIDAVGYKEPTPIQAQAIPVILEGSDILGLAKTGTGKTAAFVLPILEKIATTKGKGKGVRALIIAPTRELAEQINNTVLQLGKQIGIKSLAVYGGTSVKKQVDVLKTGVDIVVGCPGRILDHINQGNLGLTRLEFLVLDEADHMLDMGFLKDIEKIVKHTPKKKQTLFFSATMPKEIKTLAFKVLEKGHKTIEVEYKDPVKLIEHELYHIDHDDKKSKLIELLDDSSIESVIVFTNGKHKARHLSKTLEVKGLKAVNFQGNLSQNQRDAALSGFREGKYNILVATDIAARGLDIPQVTHVINFDLPKTAEAFTHRSGRTGRANKNGIVISFSSLDDKKILTEILKLNKIEFAKVHGNEKDLSKKPIKKYNEKPTNPQNKPKSNRFKKSSNKQQSAKKS</sequence>
<feature type="domain" description="Helicase C-terminal" evidence="12">
    <location>
        <begin position="232"/>
        <end position="376"/>
    </location>
</feature>
<dbReference type="SMART" id="SM00487">
    <property type="entry name" value="DEXDc"/>
    <property type="match status" value="1"/>
</dbReference>
<dbReference type="PROSITE" id="PS51192">
    <property type="entry name" value="HELICASE_ATP_BIND_1"/>
    <property type="match status" value="1"/>
</dbReference>
<dbReference type="PATRIC" id="fig|1319815.3.peg.621"/>
<dbReference type="STRING" id="1319815.HMPREF0202_00650"/>
<reference evidence="14 15" key="1">
    <citation type="submission" date="2013-08" db="EMBL/GenBank/DDBJ databases">
        <authorList>
            <person name="Weinstock G."/>
            <person name="Sodergren E."/>
            <person name="Wylie T."/>
            <person name="Fulton L."/>
            <person name="Fulton R."/>
            <person name="Fronick C."/>
            <person name="O'Laughlin M."/>
            <person name="Godfrey J."/>
            <person name="Miner T."/>
            <person name="Herter B."/>
            <person name="Appelbaum E."/>
            <person name="Cordes M."/>
            <person name="Lek S."/>
            <person name="Wollam A."/>
            <person name="Pepin K.H."/>
            <person name="Palsikar V.B."/>
            <person name="Mitreva M."/>
            <person name="Wilson R.K."/>
        </authorList>
    </citation>
    <scope>NUCLEOTIDE SEQUENCE [LARGE SCALE GENOMIC DNA]</scope>
    <source>
        <strain evidence="14 15">ATCC BAA-474</strain>
    </source>
</reference>
<feature type="domain" description="DEAD-box RNA helicase Q" evidence="13">
    <location>
        <begin position="1"/>
        <end position="29"/>
    </location>
</feature>
<dbReference type="SUPFAM" id="SSF52540">
    <property type="entry name" value="P-loop containing nucleoside triphosphate hydrolases"/>
    <property type="match status" value="1"/>
</dbReference>
<evidence type="ECO:0000256" key="7">
    <source>
        <dbReference type="ARBA" id="ARBA00038437"/>
    </source>
</evidence>
<evidence type="ECO:0000256" key="10">
    <source>
        <dbReference type="SAM" id="MobiDB-lite"/>
    </source>
</evidence>
<keyword evidence="5" id="KW-0347">Helicase</keyword>
<keyword evidence="6" id="KW-0067">ATP-binding</keyword>
<feature type="compositionally biased region" description="Basic residues" evidence="10">
    <location>
        <begin position="395"/>
        <end position="412"/>
    </location>
</feature>
<evidence type="ECO:0000256" key="5">
    <source>
        <dbReference type="ARBA" id="ARBA00022806"/>
    </source>
</evidence>
<proteinExistence type="inferred from homology"/>
<dbReference type="RefSeq" id="WP_023050196.1">
    <property type="nucleotide sequence ID" value="NZ_CP173063.2"/>
</dbReference>
<comment type="catalytic activity">
    <reaction evidence="8">
        <text>ATP + H2O = ADP + phosphate + H(+)</text>
        <dbReference type="Rhea" id="RHEA:13065"/>
        <dbReference type="ChEBI" id="CHEBI:15377"/>
        <dbReference type="ChEBI" id="CHEBI:15378"/>
        <dbReference type="ChEBI" id="CHEBI:30616"/>
        <dbReference type="ChEBI" id="CHEBI:43474"/>
        <dbReference type="ChEBI" id="CHEBI:456216"/>
        <dbReference type="EC" id="3.6.4.13"/>
    </reaction>
</comment>
<evidence type="ECO:0000256" key="2">
    <source>
        <dbReference type="ARBA" id="ARBA00022490"/>
    </source>
</evidence>
<dbReference type="eggNOG" id="COG0513">
    <property type="taxonomic scope" value="Bacteria"/>
</dbReference>
<evidence type="ECO:0000256" key="4">
    <source>
        <dbReference type="ARBA" id="ARBA00022801"/>
    </source>
</evidence>
<dbReference type="GO" id="GO:0005829">
    <property type="term" value="C:cytosol"/>
    <property type="evidence" value="ECO:0007669"/>
    <property type="project" value="TreeGrafter"/>
</dbReference>
<keyword evidence="15" id="KW-1185">Reference proteome</keyword>
<dbReference type="PROSITE" id="PS51195">
    <property type="entry name" value="Q_MOTIF"/>
    <property type="match status" value="1"/>
</dbReference>
<feature type="domain" description="Helicase ATP-binding" evidence="11">
    <location>
        <begin position="32"/>
        <end position="205"/>
    </location>
</feature>
<dbReference type="SMART" id="SM00490">
    <property type="entry name" value="HELICc"/>
    <property type="match status" value="1"/>
</dbReference>
<dbReference type="PANTHER" id="PTHR47959:SF13">
    <property type="entry name" value="ATP-DEPENDENT RNA HELICASE RHLE"/>
    <property type="match status" value="1"/>
</dbReference>
<evidence type="ECO:0000256" key="3">
    <source>
        <dbReference type="ARBA" id="ARBA00022741"/>
    </source>
</evidence>
<dbReference type="InterPro" id="IPR001650">
    <property type="entry name" value="Helicase_C-like"/>
</dbReference>
<keyword evidence="4" id="KW-0378">Hydrolase</keyword>
<gene>
    <name evidence="14" type="ORF">HMPREF0202_00650</name>
</gene>